<sequence>MITVDSIKRVYYAVLIKFSSKEPRGQELINRYRANYGIPKEVNLTEEDILEHWNLELQLTKQLLESSRDNRWEIFEKSYTTLYTQLEWLNKFIDKRNPTPPNVLYKDWAYLIGTQPQKIYEVGSGRAEMISYLAKLGHQCKATEITRERGKKHTSTKLDNLKWGISDGVHLEQFEPPNTYDFVISNQVIEHIHPDDLLEHCKHVYSILKPGGKYIVCAPHAWHGPADISAVFKYKKAIGMHLKEYTNYELYSFLRTSGFSKVTSLYKPPLVITYFFDSSVNIRKSIFYTIYLFVIENLFSLIPRTLVDHGVKSLAKTFQFPENIFFIAQKD</sequence>
<dbReference type="Gene3D" id="3.40.50.150">
    <property type="entry name" value="Vaccinia Virus protein VP39"/>
    <property type="match status" value="1"/>
</dbReference>
<keyword evidence="1" id="KW-0808">Transferase</keyword>
<dbReference type="GO" id="GO:0008168">
    <property type="term" value="F:methyltransferase activity"/>
    <property type="evidence" value="ECO:0007669"/>
    <property type="project" value="UniProtKB-KW"/>
</dbReference>
<comment type="caution">
    <text evidence="1">The sequence shown here is derived from an EMBL/GenBank/DDBJ whole genome shotgun (WGS) entry which is preliminary data.</text>
</comment>
<dbReference type="CDD" id="cd02440">
    <property type="entry name" value="AdoMet_MTases"/>
    <property type="match status" value="1"/>
</dbReference>
<reference evidence="1 2" key="1">
    <citation type="submission" date="2019-03" db="EMBL/GenBank/DDBJ databases">
        <title>Systems level insights into methane cycling in arid and semi-arid ecosystems.</title>
        <authorList>
            <person name="Kalyuzhnaya M."/>
        </authorList>
    </citation>
    <scope>NUCLEOTIDE SEQUENCE [LARGE SCALE GENOMIC DNA]</scope>
    <source>
        <strain evidence="1 2">S-1</strain>
    </source>
</reference>
<dbReference type="Pfam" id="PF13489">
    <property type="entry name" value="Methyltransf_23"/>
    <property type="match status" value="1"/>
</dbReference>
<protein>
    <submittedName>
        <fullName evidence="1">Methyltransferase family protein</fullName>
    </submittedName>
</protein>
<dbReference type="SUPFAM" id="SSF53335">
    <property type="entry name" value="S-adenosyl-L-methionine-dependent methyltransferases"/>
    <property type="match status" value="1"/>
</dbReference>
<keyword evidence="2" id="KW-1185">Reference proteome</keyword>
<keyword evidence="1" id="KW-0489">Methyltransferase</keyword>
<proteinExistence type="predicted"/>
<dbReference type="GO" id="GO:0032259">
    <property type="term" value="P:methylation"/>
    <property type="evidence" value="ECO:0007669"/>
    <property type="project" value="UniProtKB-KW"/>
</dbReference>
<dbReference type="RefSeq" id="WP_082769289.1">
    <property type="nucleotide sequence ID" value="NZ_LUUF01000050.1"/>
</dbReference>
<organism evidence="1 2">
    <name type="scientific">Methylomonas methanica</name>
    <dbReference type="NCBI Taxonomy" id="421"/>
    <lineage>
        <taxon>Bacteria</taxon>
        <taxon>Pseudomonadati</taxon>
        <taxon>Pseudomonadota</taxon>
        <taxon>Gammaproteobacteria</taxon>
        <taxon>Methylococcales</taxon>
        <taxon>Methylococcaceae</taxon>
        <taxon>Methylomonas</taxon>
    </lineage>
</organism>
<dbReference type="PANTHER" id="PTHR43861">
    <property type="entry name" value="TRANS-ACONITATE 2-METHYLTRANSFERASE-RELATED"/>
    <property type="match status" value="1"/>
</dbReference>
<dbReference type="PANTHER" id="PTHR43861:SF6">
    <property type="entry name" value="METHYLTRANSFERASE TYPE 11"/>
    <property type="match status" value="1"/>
</dbReference>
<evidence type="ECO:0000313" key="2">
    <source>
        <dbReference type="Proteomes" id="UP000295649"/>
    </source>
</evidence>
<evidence type="ECO:0000313" key="1">
    <source>
        <dbReference type="EMBL" id="TCV87594.1"/>
    </source>
</evidence>
<accession>A0ABY2CWI1</accession>
<dbReference type="EMBL" id="SMCN01000002">
    <property type="protein sequence ID" value="TCV87594.1"/>
    <property type="molecule type" value="Genomic_DNA"/>
</dbReference>
<gene>
    <name evidence="1" type="ORF">EDE11_10295</name>
</gene>
<dbReference type="Proteomes" id="UP000295649">
    <property type="component" value="Unassembled WGS sequence"/>
</dbReference>
<name>A0ABY2CWI1_METMH</name>
<dbReference type="InterPro" id="IPR029063">
    <property type="entry name" value="SAM-dependent_MTases_sf"/>
</dbReference>